<dbReference type="Proteomes" id="UP001207918">
    <property type="component" value="Unassembled WGS sequence"/>
</dbReference>
<name>A0ABT3PJL8_9BACT</name>
<keyword evidence="7" id="KW-1185">Reference proteome</keyword>
<keyword evidence="3" id="KW-0378">Hydrolase</keyword>
<dbReference type="SUPFAM" id="SSF56281">
    <property type="entry name" value="Metallo-hydrolase/oxidoreductase"/>
    <property type="match status" value="1"/>
</dbReference>
<keyword evidence="4" id="KW-0862">Zinc</keyword>
<comment type="similarity">
    <text evidence="1">Belongs to the metallo-beta-lactamase superfamily.</text>
</comment>
<evidence type="ECO:0000256" key="2">
    <source>
        <dbReference type="ARBA" id="ARBA00022723"/>
    </source>
</evidence>
<reference evidence="6 7" key="1">
    <citation type="submission" date="2021-03" db="EMBL/GenBank/DDBJ databases">
        <title>Aliifodinibius sp. nov., a new bacterium isolated from saline soil.</title>
        <authorList>
            <person name="Galisteo C."/>
            <person name="De La Haba R."/>
            <person name="Sanchez-Porro C."/>
            <person name="Ventosa A."/>
        </authorList>
    </citation>
    <scope>NUCLEOTIDE SEQUENCE [LARGE SCALE GENOMIC DNA]</scope>
    <source>
        <strain evidence="6 7">1BSP15-2V2</strain>
    </source>
</reference>
<evidence type="ECO:0000256" key="3">
    <source>
        <dbReference type="ARBA" id="ARBA00022801"/>
    </source>
</evidence>
<organism evidence="6 7">
    <name type="scientific">Fodinibius salsisoli</name>
    <dbReference type="NCBI Taxonomy" id="2820877"/>
    <lineage>
        <taxon>Bacteria</taxon>
        <taxon>Pseudomonadati</taxon>
        <taxon>Balneolota</taxon>
        <taxon>Balneolia</taxon>
        <taxon>Balneolales</taxon>
        <taxon>Balneolaceae</taxon>
        <taxon>Fodinibius</taxon>
    </lineage>
</organism>
<evidence type="ECO:0000256" key="4">
    <source>
        <dbReference type="ARBA" id="ARBA00022833"/>
    </source>
</evidence>
<dbReference type="InterPro" id="IPR036866">
    <property type="entry name" value="RibonucZ/Hydroxyglut_hydro"/>
</dbReference>
<dbReference type="PANTHER" id="PTHR42978">
    <property type="entry name" value="QUORUM-QUENCHING LACTONASE YTNP-RELATED-RELATED"/>
    <property type="match status" value="1"/>
</dbReference>
<comment type="caution">
    <text evidence="6">The sequence shown here is derived from an EMBL/GenBank/DDBJ whole genome shotgun (WGS) entry which is preliminary data.</text>
</comment>
<evidence type="ECO:0000313" key="6">
    <source>
        <dbReference type="EMBL" id="MCW9705938.1"/>
    </source>
</evidence>
<keyword evidence="2" id="KW-0479">Metal-binding</keyword>
<evidence type="ECO:0000256" key="1">
    <source>
        <dbReference type="ARBA" id="ARBA00007749"/>
    </source>
</evidence>
<dbReference type="SMART" id="SM00849">
    <property type="entry name" value="Lactamase_B"/>
    <property type="match status" value="1"/>
</dbReference>
<dbReference type="Gene3D" id="3.60.15.10">
    <property type="entry name" value="Ribonuclease Z/Hydroxyacylglutathione hydrolase-like"/>
    <property type="match status" value="1"/>
</dbReference>
<dbReference type="InterPro" id="IPR001279">
    <property type="entry name" value="Metallo-B-lactamas"/>
</dbReference>
<dbReference type="EMBL" id="JAGGJA010000002">
    <property type="protein sequence ID" value="MCW9705938.1"/>
    <property type="molecule type" value="Genomic_DNA"/>
</dbReference>
<dbReference type="Pfam" id="PF00753">
    <property type="entry name" value="Lactamase_B"/>
    <property type="match status" value="1"/>
</dbReference>
<feature type="domain" description="Metallo-beta-lactamase" evidence="5">
    <location>
        <begin position="48"/>
        <end position="258"/>
    </location>
</feature>
<gene>
    <name evidence="6" type="ORF">J6I44_03700</name>
</gene>
<protein>
    <submittedName>
        <fullName evidence="6">MBL fold metallo-hydrolase</fullName>
    </submittedName>
</protein>
<evidence type="ECO:0000313" key="7">
    <source>
        <dbReference type="Proteomes" id="UP001207918"/>
    </source>
</evidence>
<proteinExistence type="inferred from homology"/>
<sequence>MHIGSLTIELLSEGRFELFQDGHINRSLKEESTEPALKNTAAQYTRVGINPILVTNGPYNILLDTGLGWGLDFASSYHEVSNVRTNLAIFKLTPADITHVILSHLHYDHAAGSSFTNSNAQTEVTFPNATYYLQQLEWEYALSQVDQQAQKQDADYQLDEFYRLMADNRIHLLKDEITSVMDGLSVIRTGGHTPGHQVVRLQSEGESAYYPGDLLPSSAHLNHYKMQHMDVDPIRAKKEKIQLLQKAYREQSILLFYHSKHGQSGRLIRDQDKQYVLADIPKD</sequence>
<dbReference type="InterPro" id="IPR051013">
    <property type="entry name" value="MBL_superfamily_lactonases"/>
</dbReference>
<accession>A0ABT3PJL8</accession>
<dbReference type="PANTHER" id="PTHR42978:SF6">
    <property type="entry name" value="QUORUM-QUENCHING LACTONASE YTNP-RELATED"/>
    <property type="match status" value="1"/>
</dbReference>
<evidence type="ECO:0000259" key="5">
    <source>
        <dbReference type="SMART" id="SM00849"/>
    </source>
</evidence>
<dbReference type="RefSeq" id="WP_265764635.1">
    <property type="nucleotide sequence ID" value="NZ_JAGGJA010000002.1"/>
</dbReference>